<dbReference type="AlphaFoldDB" id="A0AAV1QTL7"/>
<name>A0AAV1QTL7_9ROSI</name>
<dbReference type="EMBL" id="CAWUPB010000175">
    <property type="protein sequence ID" value="CAK7323872.1"/>
    <property type="molecule type" value="Genomic_DNA"/>
</dbReference>
<reference evidence="2 3" key="1">
    <citation type="submission" date="2024-01" db="EMBL/GenBank/DDBJ databases">
        <authorList>
            <person name="Waweru B."/>
        </authorList>
    </citation>
    <scope>NUCLEOTIDE SEQUENCE [LARGE SCALE GENOMIC DNA]</scope>
</reference>
<organism evidence="2 3">
    <name type="scientific">Dovyalis caffra</name>
    <dbReference type="NCBI Taxonomy" id="77055"/>
    <lineage>
        <taxon>Eukaryota</taxon>
        <taxon>Viridiplantae</taxon>
        <taxon>Streptophyta</taxon>
        <taxon>Embryophyta</taxon>
        <taxon>Tracheophyta</taxon>
        <taxon>Spermatophyta</taxon>
        <taxon>Magnoliopsida</taxon>
        <taxon>eudicotyledons</taxon>
        <taxon>Gunneridae</taxon>
        <taxon>Pentapetalae</taxon>
        <taxon>rosids</taxon>
        <taxon>fabids</taxon>
        <taxon>Malpighiales</taxon>
        <taxon>Salicaceae</taxon>
        <taxon>Flacourtieae</taxon>
        <taxon>Dovyalis</taxon>
    </lineage>
</organism>
<keyword evidence="3" id="KW-1185">Reference proteome</keyword>
<accession>A0AAV1QTL7</accession>
<feature type="region of interest" description="Disordered" evidence="1">
    <location>
        <begin position="108"/>
        <end position="131"/>
    </location>
</feature>
<sequence>MQSLSVISAITSFSCSIAKGIGIAANLSNFSKDLVSDGGLKKGIFRVVGLKKLGSKFLFGNNTPGNLLTGFGFFKPYWLIDLANACIVLHLLGRYQLSENKKSFLKEATNSRKAGDSTPVDWEGSSRPQQLHVNTEITREKQYLKQPIHKQSG</sequence>
<gene>
    <name evidence="2" type="ORF">DCAF_LOCUS1502</name>
</gene>
<dbReference type="Proteomes" id="UP001314170">
    <property type="component" value="Unassembled WGS sequence"/>
</dbReference>
<protein>
    <submittedName>
        <fullName evidence="2">Uncharacterized protein</fullName>
    </submittedName>
</protein>
<comment type="caution">
    <text evidence="2">The sequence shown here is derived from an EMBL/GenBank/DDBJ whole genome shotgun (WGS) entry which is preliminary data.</text>
</comment>
<evidence type="ECO:0000313" key="2">
    <source>
        <dbReference type="EMBL" id="CAK7323872.1"/>
    </source>
</evidence>
<evidence type="ECO:0000313" key="3">
    <source>
        <dbReference type="Proteomes" id="UP001314170"/>
    </source>
</evidence>
<proteinExistence type="predicted"/>
<evidence type="ECO:0000256" key="1">
    <source>
        <dbReference type="SAM" id="MobiDB-lite"/>
    </source>
</evidence>